<dbReference type="Proteomes" id="UP000005087">
    <property type="component" value="Chromosome"/>
</dbReference>
<dbReference type="Pfam" id="PF03070">
    <property type="entry name" value="TENA_THI-4"/>
    <property type="match status" value="1"/>
</dbReference>
<dbReference type="AlphaFoldDB" id="I1D261"/>
<reference evidence="7 8" key="1">
    <citation type="submission" date="2011-09" db="EMBL/GenBank/DDBJ databases">
        <authorList>
            <consortium name="US DOE Joint Genome Institute (JGI-PGF)"/>
            <person name="Lucas S."/>
            <person name="Han J."/>
            <person name="Lapidus A."/>
            <person name="Cheng J.-F."/>
            <person name="Goodwin L."/>
            <person name="Pitluck S."/>
            <person name="Peters L."/>
            <person name="Land M.L."/>
            <person name="Hauser L."/>
            <person name="Brambilla E."/>
            <person name="Klenk H.-P."/>
            <person name="Woyke T.J."/>
        </authorList>
    </citation>
    <scope>NUCLEOTIDE SEQUENCE [LARGE SCALE GENOMIC DNA]</scope>
    <source>
        <strain evidence="7 8">K62</strain>
    </source>
</reference>
<dbReference type="GO" id="GO:0033732">
    <property type="term" value="F:pyrroloquinoline-quinone synthase activity"/>
    <property type="evidence" value="ECO:0007669"/>
    <property type="project" value="UniProtKB-EC"/>
</dbReference>
<dbReference type="HAMAP" id="MF_00654">
    <property type="entry name" value="PQQ_syn_PqqC"/>
    <property type="match status" value="1"/>
</dbReference>
<comment type="function">
    <text evidence="4">Ring cyclization and eight-electron oxidation of 3a-(2-amino-2-carboxyethyl)-4,5-dioxo-4,5,6,7,8,9-hexahydroquinoline-7,9-dicarboxylic-acid to PQQ.</text>
</comment>
<gene>
    <name evidence="4" type="primary">pqqC</name>
    <name evidence="7" type="ORF">SacglDRAFT_02133</name>
</gene>
<feature type="domain" description="Thiaminase-2/PQQC" evidence="6">
    <location>
        <begin position="43"/>
        <end position="251"/>
    </location>
</feature>
<evidence type="ECO:0000313" key="8">
    <source>
        <dbReference type="Proteomes" id="UP000005087"/>
    </source>
</evidence>
<dbReference type="InterPro" id="IPR016084">
    <property type="entry name" value="Haem_Oase-like_multi-hlx"/>
</dbReference>
<proteinExistence type="inferred from homology"/>
<accession>I1D261</accession>
<evidence type="ECO:0000256" key="1">
    <source>
        <dbReference type="ARBA" id="ARBA00004948"/>
    </source>
</evidence>
<name>I1D261_9PSEU</name>
<dbReference type="InterPro" id="IPR011845">
    <property type="entry name" value="PqqC"/>
</dbReference>
<evidence type="ECO:0000256" key="5">
    <source>
        <dbReference type="SAM" id="MobiDB-lite"/>
    </source>
</evidence>
<comment type="similarity">
    <text evidence="4">Belongs to the PqqC family.</text>
</comment>
<dbReference type="GO" id="GO:0018189">
    <property type="term" value="P:pyrroloquinoline quinone biosynthetic process"/>
    <property type="evidence" value="ECO:0007669"/>
    <property type="project" value="UniProtKB-UniRule"/>
</dbReference>
<keyword evidence="8" id="KW-1185">Reference proteome</keyword>
<organism evidence="7 8">
    <name type="scientific">Saccharomonospora glauca K62</name>
    <dbReference type="NCBI Taxonomy" id="928724"/>
    <lineage>
        <taxon>Bacteria</taxon>
        <taxon>Bacillati</taxon>
        <taxon>Actinomycetota</taxon>
        <taxon>Actinomycetes</taxon>
        <taxon>Pseudonocardiales</taxon>
        <taxon>Pseudonocardiaceae</taxon>
        <taxon>Saccharomonospora</taxon>
    </lineage>
</organism>
<protein>
    <recommendedName>
        <fullName evidence="4">Pyrroloquinoline-quinone synthase</fullName>
        <ecNumber evidence="4">1.3.3.11</ecNumber>
    </recommendedName>
    <alternativeName>
        <fullName evidence="4">Coenzyme PQQ synthesis protein C</fullName>
    </alternativeName>
    <alternativeName>
        <fullName evidence="4">Pyrroloquinoline quinone biosynthesis protein C</fullName>
    </alternativeName>
</protein>
<dbReference type="InterPro" id="IPR004305">
    <property type="entry name" value="Thiaminase-2/PQQC"/>
</dbReference>
<dbReference type="EMBL" id="CM001484">
    <property type="protein sequence ID" value="EIE99035.1"/>
    <property type="molecule type" value="Genomic_DNA"/>
</dbReference>
<dbReference type="NCBIfam" id="TIGR02111">
    <property type="entry name" value="PQQ_syn_pqqC"/>
    <property type="match status" value="1"/>
</dbReference>
<dbReference type="EC" id="1.3.3.11" evidence="4"/>
<dbReference type="PANTHER" id="PTHR40279:SF3">
    <property type="entry name" value="4-AMINOBENZOATE SYNTHASE"/>
    <property type="match status" value="1"/>
</dbReference>
<dbReference type="UniPathway" id="UPA00539"/>
<feature type="region of interest" description="Disordered" evidence="5">
    <location>
        <begin position="1"/>
        <end position="35"/>
    </location>
</feature>
<evidence type="ECO:0000256" key="4">
    <source>
        <dbReference type="HAMAP-Rule" id="MF_00654"/>
    </source>
</evidence>
<evidence type="ECO:0000313" key="7">
    <source>
        <dbReference type="EMBL" id="EIE99035.1"/>
    </source>
</evidence>
<dbReference type="SUPFAM" id="SSF48613">
    <property type="entry name" value="Heme oxygenase-like"/>
    <property type="match status" value="1"/>
</dbReference>
<dbReference type="PANTHER" id="PTHR40279">
    <property type="entry name" value="PQQC-LIKE PROTEIN"/>
    <property type="match status" value="1"/>
</dbReference>
<keyword evidence="2 4" id="KW-0884">PQQ biosynthesis</keyword>
<comment type="pathway">
    <text evidence="4">Cofactor biosynthesis; pyrroloquinoline quinone biosynthesis.</text>
</comment>
<dbReference type="Gene3D" id="1.20.910.10">
    <property type="entry name" value="Heme oxygenase-like"/>
    <property type="match status" value="1"/>
</dbReference>
<evidence type="ECO:0000259" key="6">
    <source>
        <dbReference type="Pfam" id="PF03070"/>
    </source>
</evidence>
<keyword evidence="3 4" id="KW-0560">Oxidoreductase</keyword>
<sequence>MDLPVTVPARDLRRSTMPSSPTIVTEAPSSPAPPMSEREFVAALRGLEPRYWSSHPFHRRLHAGDLTREELRLWAANRWYYQRMLPQKDAAIISNCPVPEVRRLWLDRIVYHDGRAEGEGGAARWLRLCEAVGLSREEVLDERHVTPGARFAVDAYVNFARTRPWVEAVASGLTEMFSPALMRRRVGDMLAHYPWIRREDLAYFTERLDAVSDEGRQTLDIVVRHCVTREQQDAAVAALAFKCDVLRALLDAIDGATKG</sequence>
<evidence type="ECO:0000256" key="2">
    <source>
        <dbReference type="ARBA" id="ARBA00022905"/>
    </source>
</evidence>
<comment type="catalytic activity">
    <reaction evidence="4">
        <text>6-(2-amino-2-carboxyethyl)-7,8-dioxo-1,2,3,4,7,8-hexahydroquinoline-2,4-dicarboxylate + 3 O2 = pyrroloquinoline quinone + 2 H2O2 + 2 H2O + H(+)</text>
        <dbReference type="Rhea" id="RHEA:10692"/>
        <dbReference type="ChEBI" id="CHEBI:15377"/>
        <dbReference type="ChEBI" id="CHEBI:15378"/>
        <dbReference type="ChEBI" id="CHEBI:15379"/>
        <dbReference type="ChEBI" id="CHEBI:16240"/>
        <dbReference type="ChEBI" id="CHEBI:58442"/>
        <dbReference type="ChEBI" id="CHEBI:58778"/>
        <dbReference type="EC" id="1.3.3.11"/>
    </reaction>
</comment>
<dbReference type="HOGENOM" id="CLU_080136_0_0_11"/>
<reference evidence="8" key="2">
    <citation type="submission" date="2012-01" db="EMBL/GenBank/DDBJ databases">
        <title>Noncontiguous Finished sequence of chromosome of Saccharomonospora glauca K62.</title>
        <authorList>
            <consortium name="US DOE Joint Genome Institute"/>
            <person name="Lucas S."/>
            <person name="Han J."/>
            <person name="Lapidus A."/>
            <person name="Cheng J.-F."/>
            <person name="Goodwin L."/>
            <person name="Pitluck S."/>
            <person name="Peters L."/>
            <person name="Mikhailova N."/>
            <person name="Held B."/>
            <person name="Detter J.C."/>
            <person name="Han C."/>
            <person name="Tapia R."/>
            <person name="Land M."/>
            <person name="Hauser L."/>
            <person name="Kyrpides N."/>
            <person name="Ivanova N."/>
            <person name="Pagani I."/>
            <person name="Brambilla E.-M."/>
            <person name="Klenk H.-P."/>
            <person name="Woyke T."/>
        </authorList>
    </citation>
    <scope>NUCLEOTIDE SEQUENCE [LARGE SCALE GENOMIC DNA]</scope>
    <source>
        <strain evidence="8">K62</strain>
    </source>
</reference>
<dbReference type="eggNOG" id="COG5424">
    <property type="taxonomic scope" value="Bacteria"/>
</dbReference>
<comment type="pathway">
    <text evidence="1">Cofactor biosynthesis; thiamine diphosphate biosynthesis.</text>
</comment>
<evidence type="ECO:0000256" key="3">
    <source>
        <dbReference type="ARBA" id="ARBA00023002"/>
    </source>
</evidence>
<dbReference type="STRING" id="928724.SacglDRAFT_02133"/>
<dbReference type="InterPro" id="IPR039068">
    <property type="entry name" value="PqqC-like"/>
</dbReference>